<accession>A0A5N6Z695</accession>
<protein>
    <submittedName>
        <fullName evidence="1">Uncharacterized protein</fullName>
    </submittedName>
</protein>
<sequence length="82" mass="9353">MRGRCTDTETDLLGAFPRDKECQPVVKEDDEEGVSEHAEDGIGKGTMVISQWKLYSFGKENTAPWDLFTRWMVSLPRMEDGK</sequence>
<organism evidence="1 2">
    <name type="scientific">Aspergillus coremiiformis</name>
    <dbReference type="NCBI Taxonomy" id="138285"/>
    <lineage>
        <taxon>Eukaryota</taxon>
        <taxon>Fungi</taxon>
        <taxon>Dikarya</taxon>
        <taxon>Ascomycota</taxon>
        <taxon>Pezizomycotina</taxon>
        <taxon>Eurotiomycetes</taxon>
        <taxon>Eurotiomycetidae</taxon>
        <taxon>Eurotiales</taxon>
        <taxon>Aspergillaceae</taxon>
        <taxon>Aspergillus</taxon>
        <taxon>Aspergillus subgen. Circumdati</taxon>
    </lineage>
</organism>
<name>A0A5N6Z695_9EURO</name>
<gene>
    <name evidence="1" type="ORF">BDV28DRAFT_111784</name>
</gene>
<dbReference type="EMBL" id="ML739104">
    <property type="protein sequence ID" value="KAE8353212.1"/>
    <property type="molecule type" value="Genomic_DNA"/>
</dbReference>
<dbReference type="Proteomes" id="UP000327118">
    <property type="component" value="Unassembled WGS sequence"/>
</dbReference>
<reference evidence="2" key="1">
    <citation type="submission" date="2019-04" db="EMBL/GenBank/DDBJ databases">
        <title>Friends and foes A comparative genomics studyof 23 Aspergillus species from section Flavi.</title>
        <authorList>
            <consortium name="DOE Joint Genome Institute"/>
            <person name="Kjaerbolling I."/>
            <person name="Vesth T."/>
            <person name="Frisvad J.C."/>
            <person name="Nybo J.L."/>
            <person name="Theobald S."/>
            <person name="Kildgaard S."/>
            <person name="Isbrandt T."/>
            <person name="Kuo A."/>
            <person name="Sato A."/>
            <person name="Lyhne E.K."/>
            <person name="Kogle M.E."/>
            <person name="Wiebenga A."/>
            <person name="Kun R.S."/>
            <person name="Lubbers R.J."/>
            <person name="Makela M.R."/>
            <person name="Barry K."/>
            <person name="Chovatia M."/>
            <person name="Clum A."/>
            <person name="Daum C."/>
            <person name="Haridas S."/>
            <person name="He G."/>
            <person name="LaButti K."/>
            <person name="Lipzen A."/>
            <person name="Mondo S."/>
            <person name="Riley R."/>
            <person name="Salamov A."/>
            <person name="Simmons B.A."/>
            <person name="Magnuson J.K."/>
            <person name="Henrissat B."/>
            <person name="Mortensen U.H."/>
            <person name="Larsen T.O."/>
            <person name="Devries R.P."/>
            <person name="Grigoriev I.V."/>
            <person name="Machida M."/>
            <person name="Baker S.E."/>
            <person name="Andersen M.R."/>
        </authorList>
    </citation>
    <scope>NUCLEOTIDE SEQUENCE [LARGE SCALE GENOMIC DNA]</scope>
    <source>
        <strain evidence="2">CBS 553.77</strain>
    </source>
</reference>
<dbReference type="AlphaFoldDB" id="A0A5N6Z695"/>
<dbReference type="OrthoDB" id="4436899at2759"/>
<keyword evidence="2" id="KW-1185">Reference proteome</keyword>
<evidence type="ECO:0000313" key="1">
    <source>
        <dbReference type="EMBL" id="KAE8353212.1"/>
    </source>
</evidence>
<evidence type="ECO:0000313" key="2">
    <source>
        <dbReference type="Proteomes" id="UP000327118"/>
    </source>
</evidence>
<proteinExistence type="predicted"/>